<proteinExistence type="inferred from homology"/>
<dbReference type="Pfam" id="PF01190">
    <property type="entry name" value="Pollen_Ole_e_1"/>
    <property type="match status" value="1"/>
</dbReference>
<evidence type="ECO:0000256" key="3">
    <source>
        <dbReference type="SAM" id="SignalP"/>
    </source>
</evidence>
<feature type="signal peptide" evidence="3">
    <location>
        <begin position="1"/>
        <end position="22"/>
    </location>
</feature>
<keyword evidence="2" id="KW-1015">Disulfide bond</keyword>
<dbReference type="eggNOG" id="ENOG502S1QR">
    <property type="taxonomic scope" value="Eukaryota"/>
</dbReference>
<evidence type="ECO:0008006" key="6">
    <source>
        <dbReference type="Google" id="ProtNLM"/>
    </source>
</evidence>
<dbReference type="Proteomes" id="UP000030748">
    <property type="component" value="Unassembled WGS sequence"/>
</dbReference>
<protein>
    <recommendedName>
        <fullName evidence="6">Pollen-specific protein C13</fullName>
    </recommendedName>
</protein>
<gene>
    <name evidence="4" type="ORF">MIMGU_mgv1a015328mg</name>
</gene>
<accession>A0A022QUR7</accession>
<dbReference type="PhylomeDB" id="A0A022QUR7"/>
<comment type="similarity">
    <text evidence="1">Belongs to the Ole e I family.</text>
</comment>
<dbReference type="EMBL" id="KI631018">
    <property type="protein sequence ID" value="EYU31033.1"/>
    <property type="molecule type" value="Genomic_DNA"/>
</dbReference>
<dbReference type="KEGG" id="egt:105965348"/>
<evidence type="ECO:0000256" key="2">
    <source>
        <dbReference type="ARBA" id="ARBA00023157"/>
    </source>
</evidence>
<organism evidence="4 5">
    <name type="scientific">Erythranthe guttata</name>
    <name type="common">Yellow monkey flower</name>
    <name type="synonym">Mimulus guttatus</name>
    <dbReference type="NCBI Taxonomy" id="4155"/>
    <lineage>
        <taxon>Eukaryota</taxon>
        <taxon>Viridiplantae</taxon>
        <taxon>Streptophyta</taxon>
        <taxon>Embryophyta</taxon>
        <taxon>Tracheophyta</taxon>
        <taxon>Spermatophyta</taxon>
        <taxon>Magnoliopsida</taxon>
        <taxon>eudicotyledons</taxon>
        <taxon>Gunneridae</taxon>
        <taxon>Pentapetalae</taxon>
        <taxon>asterids</taxon>
        <taxon>lamiids</taxon>
        <taxon>Lamiales</taxon>
        <taxon>Phrymaceae</taxon>
        <taxon>Erythranthe</taxon>
    </lineage>
</organism>
<dbReference type="PANTHER" id="PTHR31614:SF5">
    <property type="entry name" value="ALLERGEN-LIKE PROTEIN BRSN20"/>
    <property type="match status" value="1"/>
</dbReference>
<evidence type="ECO:0000313" key="4">
    <source>
        <dbReference type="EMBL" id="EYU31033.1"/>
    </source>
</evidence>
<dbReference type="AlphaFoldDB" id="A0A022QUR7"/>
<feature type="chain" id="PRO_5001507568" description="Pollen-specific protein C13" evidence="3">
    <location>
        <begin position="23"/>
        <end position="161"/>
    </location>
</feature>
<keyword evidence="3" id="KW-0732">Signal</keyword>
<dbReference type="PANTHER" id="PTHR31614">
    <property type="entry name" value="PROTEIN DOWNSTREAM OF FLC-RELATED"/>
    <property type="match status" value="1"/>
</dbReference>
<name>A0A022QUR7_ERYGU</name>
<dbReference type="STRING" id="4155.A0A022QUR7"/>
<sequence>MDKINLVVVLFSVCVVPAIVTAHFAGDPFLVKGCVYCDSCRCGFETDVTKYMPSAKVRIECRDRDSAKLTYTQEAVTDESGCYSAVVQSDRGEDFCDAVLVKSSDDECSVPNAGRDRARVILTRNNGMTDNVRYANNMGFLKNIPLSNCAQILHKYQIIDN</sequence>
<keyword evidence="5" id="KW-1185">Reference proteome</keyword>
<dbReference type="OMA" id="TRNNGMT"/>
<evidence type="ECO:0000256" key="1">
    <source>
        <dbReference type="ARBA" id="ARBA00010049"/>
    </source>
</evidence>
<dbReference type="InterPro" id="IPR006041">
    <property type="entry name" value="Pollen_Ole_e1_allergen"/>
</dbReference>
<reference evidence="4 5" key="1">
    <citation type="journal article" date="2013" name="Proc. Natl. Acad. Sci. U.S.A.">
        <title>Fine-scale variation in meiotic recombination in Mimulus inferred from population shotgun sequencing.</title>
        <authorList>
            <person name="Hellsten U."/>
            <person name="Wright K.M."/>
            <person name="Jenkins J."/>
            <person name="Shu S."/>
            <person name="Yuan Y."/>
            <person name="Wessler S.R."/>
            <person name="Schmutz J."/>
            <person name="Willis J.H."/>
            <person name="Rokhsar D.S."/>
        </authorList>
    </citation>
    <scope>NUCLEOTIDE SEQUENCE [LARGE SCALE GENOMIC DNA]</scope>
    <source>
        <strain evidence="5">cv. DUN x IM62</strain>
    </source>
</reference>
<dbReference type="OrthoDB" id="1896520at2759"/>
<evidence type="ECO:0000313" key="5">
    <source>
        <dbReference type="Proteomes" id="UP000030748"/>
    </source>
</evidence>